<reference evidence="2" key="1">
    <citation type="journal article" date="2022" name="Int. J. Mol. Sci.">
        <title>Draft Genome of Tanacetum Coccineum: Genomic Comparison of Closely Related Tanacetum-Family Plants.</title>
        <authorList>
            <person name="Yamashiro T."/>
            <person name="Shiraishi A."/>
            <person name="Nakayama K."/>
            <person name="Satake H."/>
        </authorList>
    </citation>
    <scope>NUCLEOTIDE SEQUENCE</scope>
</reference>
<evidence type="ECO:0000256" key="1">
    <source>
        <dbReference type="SAM" id="MobiDB-lite"/>
    </source>
</evidence>
<dbReference type="EMBL" id="BQNB010016798">
    <property type="protein sequence ID" value="GJT55913.1"/>
    <property type="molecule type" value="Genomic_DNA"/>
</dbReference>
<accession>A0ABQ5EYP3</accession>
<gene>
    <name evidence="2" type="ORF">Tco_0990967</name>
</gene>
<name>A0ABQ5EYP3_9ASTR</name>
<feature type="region of interest" description="Disordered" evidence="1">
    <location>
        <begin position="185"/>
        <end position="228"/>
    </location>
</feature>
<dbReference type="Proteomes" id="UP001151760">
    <property type="component" value="Unassembled WGS sequence"/>
</dbReference>
<evidence type="ECO:0000313" key="3">
    <source>
        <dbReference type="Proteomes" id="UP001151760"/>
    </source>
</evidence>
<feature type="compositionally biased region" description="Basic and acidic residues" evidence="1">
    <location>
        <begin position="185"/>
        <end position="213"/>
    </location>
</feature>
<organism evidence="2 3">
    <name type="scientific">Tanacetum coccineum</name>
    <dbReference type="NCBI Taxonomy" id="301880"/>
    <lineage>
        <taxon>Eukaryota</taxon>
        <taxon>Viridiplantae</taxon>
        <taxon>Streptophyta</taxon>
        <taxon>Embryophyta</taxon>
        <taxon>Tracheophyta</taxon>
        <taxon>Spermatophyta</taxon>
        <taxon>Magnoliopsida</taxon>
        <taxon>eudicotyledons</taxon>
        <taxon>Gunneridae</taxon>
        <taxon>Pentapetalae</taxon>
        <taxon>asterids</taxon>
        <taxon>campanulids</taxon>
        <taxon>Asterales</taxon>
        <taxon>Asteraceae</taxon>
        <taxon>Asteroideae</taxon>
        <taxon>Anthemideae</taxon>
        <taxon>Anthemidinae</taxon>
        <taxon>Tanacetum</taxon>
    </lineage>
</organism>
<comment type="caution">
    <text evidence="2">The sequence shown here is derived from an EMBL/GenBank/DDBJ whole genome shotgun (WGS) entry which is preliminary data.</text>
</comment>
<evidence type="ECO:0008006" key="4">
    <source>
        <dbReference type="Google" id="ProtNLM"/>
    </source>
</evidence>
<protein>
    <recommendedName>
        <fullName evidence="4">Retrotransposon gag domain-containing protein</fullName>
    </recommendedName>
</protein>
<proteinExistence type="predicted"/>
<reference evidence="2" key="2">
    <citation type="submission" date="2022-01" db="EMBL/GenBank/DDBJ databases">
        <authorList>
            <person name="Yamashiro T."/>
            <person name="Shiraishi A."/>
            <person name="Satake H."/>
            <person name="Nakayama K."/>
        </authorList>
    </citation>
    <scope>NUCLEOTIDE SEQUENCE</scope>
</reference>
<keyword evidence="3" id="KW-1185">Reference proteome</keyword>
<sequence>MSEARMREVIREQVDASMAEFMANMNSEAGGDEAGGTGAGGAGAGGAGAGGAGVGGAGVGGAGPAAPEITGCTYITFMNDYKERDMVKFVTATLQGRALTWWNGRIASMGIDAANGTHIDVYTNRFHELALLCPRMVEPEQVKLEQYIRGLSKDICGDVTSSMPASIDEAVRMAYQLMGQIIQDKTDEVSEGEKRKGEGDRGGRGDNRRDYNRRQNQRRANAGAMTNVAPNDNEVGLDFLPWSRVKSLDLPTHFRSLIPWCPKQGGAYTEGEHFQISRSAIELVDSDSI</sequence>
<evidence type="ECO:0000313" key="2">
    <source>
        <dbReference type="EMBL" id="GJT55913.1"/>
    </source>
</evidence>